<keyword evidence="1" id="KW-0805">Transcription regulation</keyword>
<evidence type="ECO:0000256" key="1">
    <source>
        <dbReference type="ARBA" id="ARBA00023015"/>
    </source>
</evidence>
<evidence type="ECO:0000256" key="4">
    <source>
        <dbReference type="ARBA" id="ARBA00023163"/>
    </source>
</evidence>
<dbReference type="Proteomes" id="UP000547209">
    <property type="component" value="Unassembled WGS sequence"/>
</dbReference>
<dbReference type="Pfam" id="PF12833">
    <property type="entry name" value="HTH_18"/>
    <property type="match status" value="1"/>
</dbReference>
<dbReference type="PANTHER" id="PTHR46796">
    <property type="entry name" value="HTH-TYPE TRANSCRIPTIONAL ACTIVATOR RHAS-RELATED"/>
    <property type="match status" value="1"/>
</dbReference>
<dbReference type="Pfam" id="PF02311">
    <property type="entry name" value="AraC_binding"/>
    <property type="match status" value="1"/>
</dbReference>
<organism evidence="6 7">
    <name type="scientific">Cohnella nanjingensis</name>
    <dbReference type="NCBI Taxonomy" id="1387779"/>
    <lineage>
        <taxon>Bacteria</taxon>
        <taxon>Bacillati</taxon>
        <taxon>Bacillota</taxon>
        <taxon>Bacilli</taxon>
        <taxon>Bacillales</taxon>
        <taxon>Paenibacillaceae</taxon>
        <taxon>Cohnella</taxon>
    </lineage>
</organism>
<dbReference type="InterPro" id="IPR018060">
    <property type="entry name" value="HTH_AraC"/>
</dbReference>
<dbReference type="PROSITE" id="PS01124">
    <property type="entry name" value="HTH_ARAC_FAMILY_2"/>
    <property type="match status" value="1"/>
</dbReference>
<proteinExistence type="predicted"/>
<dbReference type="InterPro" id="IPR009057">
    <property type="entry name" value="Homeodomain-like_sf"/>
</dbReference>
<accession>A0A7X0RXA4</accession>
<comment type="caution">
    <text evidence="6">The sequence shown here is derived from an EMBL/GenBank/DDBJ whole genome shotgun (WGS) entry which is preliminary data.</text>
</comment>
<evidence type="ECO:0000313" key="6">
    <source>
        <dbReference type="EMBL" id="MBB6674055.1"/>
    </source>
</evidence>
<dbReference type="InterPro" id="IPR018062">
    <property type="entry name" value="HTH_AraC-typ_CS"/>
</dbReference>
<dbReference type="Gene3D" id="1.10.10.60">
    <property type="entry name" value="Homeodomain-like"/>
    <property type="match status" value="2"/>
</dbReference>
<keyword evidence="2" id="KW-0238">DNA-binding</keyword>
<gene>
    <name evidence="6" type="ORF">H7C19_25575</name>
</gene>
<name>A0A7X0RXA4_9BACL</name>
<dbReference type="PROSITE" id="PS00041">
    <property type="entry name" value="HTH_ARAC_FAMILY_1"/>
    <property type="match status" value="1"/>
</dbReference>
<dbReference type="InterPro" id="IPR037923">
    <property type="entry name" value="HTH-like"/>
</dbReference>
<sequence length="291" mass="33500">MIPYRERAEHAWTADSIRLIHTPSAFVRSALPYVQEIGRFRALPAYYTERERLDSFLLVHTLSGQGRLTYRSKTHALLPGQLFFIDCMDYQHYATAETADWAFVWAHLNGEAVRAYYERFARRGEPVRQLASESQIPRLLLELLEMHRFKSVRNELLASRTIVELLTELVVSGLGDESSVADMPGHVSETLRLIDKRYAEKLTLADLAKSLAVDKYHLAKAFKKHTGFSPGEYIIRARITRAKELLKYSDHPVAEIAEQIGIDNVSHFINLFKARTDQTPLAFRKTWQRPD</sequence>
<dbReference type="SMART" id="SM00342">
    <property type="entry name" value="HTH_ARAC"/>
    <property type="match status" value="1"/>
</dbReference>
<keyword evidence="7" id="KW-1185">Reference proteome</keyword>
<keyword evidence="3" id="KW-0010">Activator</keyword>
<dbReference type="InterPro" id="IPR003313">
    <property type="entry name" value="AraC-bd"/>
</dbReference>
<dbReference type="AlphaFoldDB" id="A0A7X0RXA4"/>
<dbReference type="RefSeq" id="WP_185671916.1">
    <property type="nucleotide sequence ID" value="NZ_JACJVP010000043.1"/>
</dbReference>
<dbReference type="Gene3D" id="2.60.120.280">
    <property type="entry name" value="Regulatory protein AraC"/>
    <property type="match status" value="1"/>
</dbReference>
<dbReference type="GO" id="GO:0043565">
    <property type="term" value="F:sequence-specific DNA binding"/>
    <property type="evidence" value="ECO:0007669"/>
    <property type="project" value="InterPro"/>
</dbReference>
<reference evidence="6 7" key="1">
    <citation type="submission" date="2020-08" db="EMBL/GenBank/DDBJ databases">
        <title>Cohnella phylogeny.</title>
        <authorList>
            <person name="Dunlap C."/>
        </authorList>
    </citation>
    <scope>NUCLEOTIDE SEQUENCE [LARGE SCALE GENOMIC DNA]</scope>
    <source>
        <strain evidence="6 7">DSM 28246</strain>
    </source>
</reference>
<dbReference type="SUPFAM" id="SSF46689">
    <property type="entry name" value="Homeodomain-like"/>
    <property type="match status" value="2"/>
</dbReference>
<dbReference type="InterPro" id="IPR050204">
    <property type="entry name" value="AraC_XylS_family_regulators"/>
</dbReference>
<dbReference type="EMBL" id="JACJVP010000043">
    <property type="protein sequence ID" value="MBB6674055.1"/>
    <property type="molecule type" value="Genomic_DNA"/>
</dbReference>
<feature type="domain" description="HTH araC/xylS-type" evidence="5">
    <location>
        <begin position="188"/>
        <end position="286"/>
    </location>
</feature>
<keyword evidence="4" id="KW-0804">Transcription</keyword>
<dbReference type="SUPFAM" id="SSF51215">
    <property type="entry name" value="Regulatory protein AraC"/>
    <property type="match status" value="1"/>
</dbReference>
<evidence type="ECO:0000259" key="5">
    <source>
        <dbReference type="PROSITE" id="PS01124"/>
    </source>
</evidence>
<dbReference type="GO" id="GO:0003700">
    <property type="term" value="F:DNA-binding transcription factor activity"/>
    <property type="evidence" value="ECO:0007669"/>
    <property type="project" value="InterPro"/>
</dbReference>
<evidence type="ECO:0000313" key="7">
    <source>
        <dbReference type="Proteomes" id="UP000547209"/>
    </source>
</evidence>
<evidence type="ECO:0000256" key="3">
    <source>
        <dbReference type="ARBA" id="ARBA00023159"/>
    </source>
</evidence>
<protein>
    <submittedName>
        <fullName evidence="6">AraC family transcriptional regulator</fullName>
    </submittedName>
</protein>
<evidence type="ECO:0000256" key="2">
    <source>
        <dbReference type="ARBA" id="ARBA00023125"/>
    </source>
</evidence>